<sequence>MLSSVKIERFKNIVEIEIKLKGINLLIGANNSGKSSIQQAIQFAVSIAQSTRQQGALWNKQDRCPSSLSSETLIYSPLKDIDALAPNGKLRTEEGKCIKVTFNDDAVSTVTIRKGKNKNITTAIEGKVLGEKLQNIENPYSMFVPGLAGIPAHEEYRPPSVVRRAAAKGDSNSVFRNILLLLSRNPESWTSFKEKFNAVFPGYDIIVKFDPNADEYINARVINKKASLPIDSCGTGILQSIQILAYYYLYKPKVLILDEPDSHLHPNNQRILATLLKKLHHETRCQIIISTHSRHLLEELKLDAGVYWINDCKLVEGFEDLERNMLLEIGALDKGDLLRNGNVPCILLTEDSDLEFIKVLAESSGFTPNEFQIWSYNGCSNINVALALNSFILEHAAGTHVVVHRDRDYMTDAEVIDYTRSLEAVGIKVFVTKGNDAESHFVNDTHIATLYPDMQPEVIANLIDTSIAARREQIIEKYINTIHNRRLQDSYKGGAKPNAGAISRDCNSNFDGNPRGFMHGKIVEKFLRNKIQQELGGNINLCQVTGEINDPTLRSYANIIYPD</sequence>
<evidence type="ECO:0000313" key="2">
    <source>
        <dbReference type="EMBL" id="MFD3223427.1"/>
    </source>
</evidence>
<reference evidence="2 3" key="1">
    <citation type="submission" date="2024-09" db="EMBL/GenBank/DDBJ databases">
        <title>Genomes of Rahnella.</title>
        <authorList>
            <person name="Mnguni F.C."/>
            <person name="Shin G.Y."/>
            <person name="Coutinho T."/>
        </authorList>
    </citation>
    <scope>NUCLEOTIDE SEQUENCE [LARGE SCALE GENOMIC DNA]</scope>
    <source>
        <strain evidence="2 3">20WA0057</strain>
    </source>
</reference>
<dbReference type="InterPro" id="IPR051396">
    <property type="entry name" value="Bact_Antivir_Def_Nuclease"/>
</dbReference>
<keyword evidence="3" id="KW-1185">Reference proteome</keyword>
<dbReference type="PANTHER" id="PTHR43581">
    <property type="entry name" value="ATP/GTP PHOSPHATASE"/>
    <property type="match status" value="1"/>
</dbReference>
<dbReference type="Proteomes" id="UP001598201">
    <property type="component" value="Unassembled WGS sequence"/>
</dbReference>
<feature type="domain" description="Endonuclease GajA/Old nuclease/RecF-like AAA" evidence="1">
    <location>
        <begin position="1"/>
        <end position="43"/>
    </location>
</feature>
<feature type="domain" description="Endonuclease GajA/Old nuclease/RecF-like AAA" evidence="1">
    <location>
        <begin position="211"/>
        <end position="296"/>
    </location>
</feature>
<keyword evidence="2" id="KW-0255">Endonuclease</keyword>
<name>A0ABW6C6J8_RAHSY</name>
<dbReference type="Gene3D" id="3.40.50.300">
    <property type="entry name" value="P-loop containing nucleotide triphosphate hydrolases"/>
    <property type="match status" value="2"/>
</dbReference>
<dbReference type="EMBL" id="JBHUCJ010000013">
    <property type="protein sequence ID" value="MFD3223427.1"/>
    <property type="molecule type" value="Genomic_DNA"/>
</dbReference>
<dbReference type="RefSeq" id="WP_379671704.1">
    <property type="nucleotide sequence ID" value="NZ_JBHUCJ010000013.1"/>
</dbReference>
<dbReference type="InterPro" id="IPR027417">
    <property type="entry name" value="P-loop_NTPase"/>
</dbReference>
<gene>
    <name evidence="2" type="ORF">ACFPK4_07765</name>
</gene>
<evidence type="ECO:0000259" key="1">
    <source>
        <dbReference type="Pfam" id="PF13175"/>
    </source>
</evidence>
<keyword evidence="2" id="KW-0378">Hydrolase</keyword>
<dbReference type="Pfam" id="PF13175">
    <property type="entry name" value="AAA_15"/>
    <property type="match status" value="2"/>
</dbReference>
<dbReference type="SUPFAM" id="SSF52540">
    <property type="entry name" value="P-loop containing nucleoside triphosphate hydrolases"/>
    <property type="match status" value="1"/>
</dbReference>
<evidence type="ECO:0000313" key="3">
    <source>
        <dbReference type="Proteomes" id="UP001598201"/>
    </source>
</evidence>
<protein>
    <submittedName>
        <fullName evidence="2">ATP-dependent endonuclease</fullName>
    </submittedName>
</protein>
<dbReference type="GO" id="GO:0004519">
    <property type="term" value="F:endonuclease activity"/>
    <property type="evidence" value="ECO:0007669"/>
    <property type="project" value="UniProtKB-KW"/>
</dbReference>
<proteinExistence type="predicted"/>
<dbReference type="PANTHER" id="PTHR43581:SF4">
    <property type="entry name" value="ATP_GTP PHOSPHATASE"/>
    <property type="match status" value="1"/>
</dbReference>
<organism evidence="2 3">
    <name type="scientific">Rahnella sp. (strain Y9602)</name>
    <dbReference type="NCBI Taxonomy" id="2703885"/>
    <lineage>
        <taxon>Bacteria</taxon>
        <taxon>Pseudomonadati</taxon>
        <taxon>Pseudomonadota</taxon>
        <taxon>Gammaproteobacteria</taxon>
        <taxon>Enterobacterales</taxon>
        <taxon>Yersiniaceae</taxon>
        <taxon>Rahnella</taxon>
    </lineage>
</organism>
<dbReference type="CDD" id="cd00267">
    <property type="entry name" value="ABC_ATPase"/>
    <property type="match status" value="1"/>
</dbReference>
<dbReference type="InterPro" id="IPR041685">
    <property type="entry name" value="AAA_GajA/Old/RecF-like"/>
</dbReference>
<comment type="caution">
    <text evidence="2">The sequence shown here is derived from an EMBL/GenBank/DDBJ whole genome shotgun (WGS) entry which is preliminary data.</text>
</comment>
<keyword evidence="2" id="KW-0540">Nuclease</keyword>
<accession>A0ABW6C6J8</accession>